<sequence>MPSNGKPRIFSHLPRYFLLGLGTLAVILLITFVSKRFYEDTENNPVLIRKGAD</sequence>
<evidence type="ECO:0000256" key="1">
    <source>
        <dbReference type="SAM" id="Phobius"/>
    </source>
</evidence>
<accession>X1AP69</accession>
<feature type="transmembrane region" description="Helical" evidence="1">
    <location>
        <begin position="16"/>
        <end position="34"/>
    </location>
</feature>
<name>X1AP69_9ZZZZ</name>
<feature type="non-terminal residue" evidence="2">
    <location>
        <position position="53"/>
    </location>
</feature>
<comment type="caution">
    <text evidence="2">The sequence shown here is derived from an EMBL/GenBank/DDBJ whole genome shotgun (WGS) entry which is preliminary data.</text>
</comment>
<protein>
    <submittedName>
        <fullName evidence="2">Uncharacterized protein</fullName>
    </submittedName>
</protein>
<evidence type="ECO:0000313" key="2">
    <source>
        <dbReference type="EMBL" id="GAG84484.1"/>
    </source>
</evidence>
<keyword evidence="1" id="KW-0472">Membrane</keyword>
<keyword evidence="1" id="KW-0812">Transmembrane</keyword>
<organism evidence="2">
    <name type="scientific">marine sediment metagenome</name>
    <dbReference type="NCBI Taxonomy" id="412755"/>
    <lineage>
        <taxon>unclassified sequences</taxon>
        <taxon>metagenomes</taxon>
        <taxon>ecological metagenomes</taxon>
    </lineage>
</organism>
<dbReference type="EMBL" id="BART01011392">
    <property type="protein sequence ID" value="GAG84484.1"/>
    <property type="molecule type" value="Genomic_DNA"/>
</dbReference>
<reference evidence="2" key="1">
    <citation type="journal article" date="2014" name="Front. Microbiol.">
        <title>High frequency of phylogenetically diverse reductive dehalogenase-homologous genes in deep subseafloor sedimentary metagenomes.</title>
        <authorList>
            <person name="Kawai M."/>
            <person name="Futagami T."/>
            <person name="Toyoda A."/>
            <person name="Takaki Y."/>
            <person name="Nishi S."/>
            <person name="Hori S."/>
            <person name="Arai W."/>
            <person name="Tsubouchi T."/>
            <person name="Morono Y."/>
            <person name="Uchiyama I."/>
            <person name="Ito T."/>
            <person name="Fujiyama A."/>
            <person name="Inagaki F."/>
            <person name="Takami H."/>
        </authorList>
    </citation>
    <scope>NUCLEOTIDE SEQUENCE</scope>
    <source>
        <strain evidence="2">Expedition CK06-06</strain>
    </source>
</reference>
<dbReference type="AlphaFoldDB" id="X1AP69"/>
<gene>
    <name evidence="2" type="ORF">S01H4_24293</name>
</gene>
<keyword evidence="1" id="KW-1133">Transmembrane helix</keyword>
<proteinExistence type="predicted"/>